<proteinExistence type="predicted"/>
<dbReference type="Proteomes" id="UP000449547">
    <property type="component" value="Unassembled WGS sequence"/>
</dbReference>
<dbReference type="RefSeq" id="XP_034013083.1">
    <property type="nucleotide sequence ID" value="XM_034154782.1"/>
</dbReference>
<dbReference type="OrthoDB" id="4010386at2759"/>
<organism evidence="2 3">
    <name type="scientific">Diutina rugosa</name>
    <name type="common">Yeast</name>
    <name type="synonym">Candida rugosa</name>
    <dbReference type="NCBI Taxonomy" id="5481"/>
    <lineage>
        <taxon>Eukaryota</taxon>
        <taxon>Fungi</taxon>
        <taxon>Dikarya</taxon>
        <taxon>Ascomycota</taxon>
        <taxon>Saccharomycotina</taxon>
        <taxon>Pichiomycetes</taxon>
        <taxon>Debaryomycetaceae</taxon>
        <taxon>Diutina</taxon>
    </lineage>
</organism>
<keyword evidence="1" id="KW-0812">Transmembrane</keyword>
<dbReference type="VEuPathDB" id="FungiDB:DIURU_002160"/>
<dbReference type="Pfam" id="PF07954">
    <property type="entry name" value="DUF1689"/>
    <property type="match status" value="1"/>
</dbReference>
<protein>
    <submittedName>
        <fullName evidence="2">Uncharacterized protein</fullName>
    </submittedName>
</protein>
<dbReference type="InterPro" id="IPR012470">
    <property type="entry name" value="Pup1-like"/>
</dbReference>
<keyword evidence="3" id="KW-1185">Reference proteome</keyword>
<evidence type="ECO:0000256" key="1">
    <source>
        <dbReference type="SAM" id="Phobius"/>
    </source>
</evidence>
<evidence type="ECO:0000313" key="2">
    <source>
        <dbReference type="EMBL" id="KAA8903938.1"/>
    </source>
</evidence>
<dbReference type="OMA" id="WDSMDYR"/>
<accession>A0A642URB0</accession>
<dbReference type="GeneID" id="54780811"/>
<gene>
    <name evidence="2" type="ORF">DIURU_002160</name>
</gene>
<keyword evidence="1" id="KW-0472">Membrane</keyword>
<comment type="caution">
    <text evidence="2">The sequence shown here is derived from an EMBL/GenBank/DDBJ whole genome shotgun (WGS) entry which is preliminary data.</text>
</comment>
<keyword evidence="1" id="KW-1133">Transmembrane helix</keyword>
<reference evidence="2 3" key="1">
    <citation type="submission" date="2019-07" db="EMBL/GenBank/DDBJ databases">
        <title>Genome assembly of two rare yeast pathogens: Diutina rugosa and Trichomonascus ciferrii.</title>
        <authorList>
            <person name="Mixao V."/>
            <person name="Saus E."/>
            <person name="Hansen A."/>
            <person name="Lass-Flor C."/>
            <person name="Gabaldon T."/>
        </authorList>
    </citation>
    <scope>NUCLEOTIDE SEQUENCE [LARGE SCALE GENOMIC DNA]</scope>
    <source>
        <strain evidence="2 3">CBS 613</strain>
    </source>
</reference>
<sequence length="231" mass="26304">MSDRESVRQAALNENPLKAKLSPQQFDAACRFYDADQELSPRERDEIADQLKPVLKKTSFISYGLATVGFFTPTIYYHLWGPKYPPTIVPTTDGGFKKVPNPLNSMIRRPFLGFFIGLATLLVSAQVVGKYTFNNKREAISDPVERRVWDSMDYRQAGMFYMYFKRTAVDASYQVRDPRSFTRENIHEGITKGGQHFANALHPNVPSQWDMIRANAGVDVTQASRPKNQDN</sequence>
<feature type="transmembrane region" description="Helical" evidence="1">
    <location>
        <begin position="111"/>
        <end position="129"/>
    </location>
</feature>
<dbReference type="AlphaFoldDB" id="A0A642URB0"/>
<evidence type="ECO:0000313" key="3">
    <source>
        <dbReference type="Proteomes" id="UP000449547"/>
    </source>
</evidence>
<feature type="transmembrane region" description="Helical" evidence="1">
    <location>
        <begin position="60"/>
        <end position="80"/>
    </location>
</feature>
<dbReference type="EMBL" id="SWFT01000065">
    <property type="protein sequence ID" value="KAA8903938.1"/>
    <property type="molecule type" value="Genomic_DNA"/>
</dbReference>
<name>A0A642URB0_DIURU</name>